<comment type="caution">
    <text evidence="4">The sequence shown here is derived from an EMBL/GenBank/DDBJ whole genome shotgun (WGS) entry which is preliminary data.</text>
</comment>
<dbReference type="Pfam" id="PF05901">
    <property type="entry name" value="Excalibur"/>
    <property type="match status" value="1"/>
</dbReference>
<gene>
    <name evidence="4" type="ORF">KD144_00335</name>
</gene>
<sequence length="245" mass="27640">MEILANLGIFLLMYVLIYGIYHIIKKLKNKERRLTRNRFYIPLILGIVFFSIGAPSLDSGLQQEYDKVVEQNKEMTSELGIVKSQVEELDEKYKNLEKDYKELKTNKDDSSSKLTEAQDKNKKLEETNKELEAKIAELDEKNKSLDDQINDLKQATASNTESSSSNNSSKQQSSNTNTSTNTASTTKSSKQQSSSSSTSASTVSNIENFANCTELRKVYPNGVDSSHPAYQAKMDRDKDNFACER</sequence>
<keyword evidence="2" id="KW-0812">Transmembrane</keyword>
<organism evidence="4">
    <name type="scientific">Niallia circulans</name>
    <name type="common">Bacillus circulans</name>
    <dbReference type="NCBI Taxonomy" id="1397"/>
    <lineage>
        <taxon>Bacteria</taxon>
        <taxon>Bacillati</taxon>
        <taxon>Bacillota</taxon>
        <taxon>Bacilli</taxon>
        <taxon>Bacillales</taxon>
        <taxon>Bacillaceae</taxon>
        <taxon>Niallia</taxon>
    </lineage>
</organism>
<dbReference type="AlphaFoldDB" id="A0A941G8M2"/>
<dbReference type="EMBL" id="JAGTPX010000001">
    <property type="protein sequence ID" value="MBR8667972.1"/>
    <property type="molecule type" value="Genomic_DNA"/>
</dbReference>
<feature type="domain" description="Excalibur calcium-binding" evidence="3">
    <location>
        <begin position="208"/>
        <end position="244"/>
    </location>
</feature>
<feature type="region of interest" description="Disordered" evidence="1">
    <location>
        <begin position="104"/>
        <end position="125"/>
    </location>
</feature>
<feature type="transmembrane region" description="Helical" evidence="2">
    <location>
        <begin position="6"/>
        <end position="24"/>
    </location>
</feature>
<keyword evidence="2" id="KW-0472">Membrane</keyword>
<dbReference type="InterPro" id="IPR008613">
    <property type="entry name" value="Excalibur_Ca-bd_domain"/>
</dbReference>
<reference evidence="4" key="1">
    <citation type="submission" date="2021-04" db="EMBL/GenBank/DDBJ databases">
        <title>Genomic analysis of electroactive and textile dye degrading Bacillus circulans strain: DC10 isolated from constructed wetland-microbial fuel cells treating textile dye wastewaters.</title>
        <authorList>
            <person name="Patel D.U."/>
            <person name="Desai C.R."/>
        </authorList>
    </citation>
    <scope>NUCLEOTIDE SEQUENCE</scope>
    <source>
        <strain evidence="4">DC10</strain>
    </source>
</reference>
<evidence type="ECO:0000256" key="2">
    <source>
        <dbReference type="SAM" id="Phobius"/>
    </source>
</evidence>
<accession>A0A941G8M2</accession>
<feature type="region of interest" description="Disordered" evidence="1">
    <location>
        <begin position="219"/>
        <end position="245"/>
    </location>
</feature>
<dbReference type="Gene3D" id="1.10.287.1490">
    <property type="match status" value="1"/>
</dbReference>
<evidence type="ECO:0000256" key="1">
    <source>
        <dbReference type="SAM" id="MobiDB-lite"/>
    </source>
</evidence>
<proteinExistence type="predicted"/>
<dbReference type="SUPFAM" id="SSF57997">
    <property type="entry name" value="Tropomyosin"/>
    <property type="match status" value="1"/>
</dbReference>
<feature type="transmembrane region" description="Helical" evidence="2">
    <location>
        <begin position="39"/>
        <end position="57"/>
    </location>
</feature>
<name>A0A941G8M2_NIACI</name>
<protein>
    <submittedName>
        <fullName evidence="4">Excalibur calcium-binding domain-containing protein</fullName>
    </submittedName>
</protein>
<dbReference type="SMART" id="SM00894">
    <property type="entry name" value="Excalibur"/>
    <property type="match status" value="1"/>
</dbReference>
<evidence type="ECO:0000313" key="4">
    <source>
        <dbReference type="EMBL" id="MBR8667972.1"/>
    </source>
</evidence>
<feature type="compositionally biased region" description="Basic and acidic residues" evidence="1">
    <location>
        <begin position="233"/>
        <end position="245"/>
    </location>
</feature>
<feature type="region of interest" description="Disordered" evidence="1">
    <location>
        <begin position="156"/>
        <end position="205"/>
    </location>
</feature>
<keyword evidence="2" id="KW-1133">Transmembrane helix</keyword>
<evidence type="ECO:0000259" key="3">
    <source>
        <dbReference type="SMART" id="SM00894"/>
    </source>
</evidence>